<protein>
    <submittedName>
        <fullName evidence="1">Uncharacterized protein</fullName>
    </submittedName>
</protein>
<reference key="1">
    <citation type="submission" date="2010-09" db="EMBL/GenBank/DDBJ databases">
        <authorList>
            <person name="Roh H."/>
            <person name="Ko H.-J."/>
            <person name="Kim D."/>
            <person name="Choi D.G."/>
            <person name="Park S."/>
            <person name="Kim S."/>
            <person name="Kim K.H."/>
            <person name="Chang I.S."/>
            <person name="Choi I.-G."/>
        </authorList>
    </citation>
    <scope>NUCLEOTIDE SEQUENCE</scope>
    <source>
        <strain>KIST612</strain>
    </source>
</reference>
<sequence>MIKVNCHEITPFLKIKHNYILKAGITQARAATAAIKKDDVSKRHVISYG</sequence>
<proteinExistence type="predicted"/>
<dbReference type="EMBL" id="CP002273">
    <property type="protein sequence ID" value="ADO38214.1"/>
    <property type="molecule type" value="Genomic_DNA"/>
</dbReference>
<organism evidence="1 2">
    <name type="scientific">Eubacterium callanderi</name>
    <dbReference type="NCBI Taxonomy" id="53442"/>
    <lineage>
        <taxon>Bacteria</taxon>
        <taxon>Bacillati</taxon>
        <taxon>Bacillota</taxon>
        <taxon>Clostridia</taxon>
        <taxon>Eubacteriales</taxon>
        <taxon>Eubacteriaceae</taxon>
        <taxon>Eubacterium</taxon>
    </lineage>
</organism>
<dbReference type="HOGENOM" id="CLU_3135783_0_0_9"/>
<reference evidence="1 2" key="2">
    <citation type="journal article" date="2011" name="J. Bacteriol.">
        <title>Complete genome sequence of a carbon monoxide-utilizing acetogen, Eubacterium limosum KIST612.</title>
        <authorList>
            <person name="Roh H."/>
            <person name="Ko H.J."/>
            <person name="Kim D."/>
            <person name="Choi D.G."/>
            <person name="Park S."/>
            <person name="Kim S."/>
            <person name="Chang I.S."/>
            <person name="Choi I.G."/>
        </authorList>
    </citation>
    <scope>NUCLEOTIDE SEQUENCE [LARGE SCALE GENOMIC DNA]</scope>
    <source>
        <strain evidence="1 2">KIST612</strain>
    </source>
</reference>
<evidence type="ECO:0000313" key="1">
    <source>
        <dbReference type="EMBL" id="ADO38214.1"/>
    </source>
</evidence>
<gene>
    <name evidence="1" type="ordered locus">ELI_3250</name>
</gene>
<dbReference type="Proteomes" id="UP000006873">
    <property type="component" value="Chromosome"/>
</dbReference>
<evidence type="ECO:0000313" key="2">
    <source>
        <dbReference type="Proteomes" id="UP000006873"/>
    </source>
</evidence>
<name>E3GF80_9FIRM</name>
<dbReference type="KEGG" id="elm:ELI_3250"/>
<keyword evidence="2" id="KW-1185">Reference proteome</keyword>
<dbReference type="AlphaFoldDB" id="E3GF80"/>
<accession>E3GF80</accession>